<sequence length="152" mass="16579">MPRLAACQNAVEAELRQRWCVEFAIEEANAIALKRRVAELEGLVHASDALVTKAIAAKAEVESKLIQQCVALLNTKKVEIQRLQTFSKSPSHRQHIASPPASDEESTELSGNDGDDVAEVASQAYSQVPVPQTHLSAKQVLNSSDDDFLDML</sequence>
<gene>
    <name evidence="2" type="ORF">H310_15102</name>
</gene>
<accession>A0A024T800</accession>
<dbReference type="AlphaFoldDB" id="A0A024T800"/>
<feature type="compositionally biased region" description="Acidic residues" evidence="1">
    <location>
        <begin position="102"/>
        <end position="116"/>
    </location>
</feature>
<dbReference type="VEuPathDB" id="FungiDB:H310_15102"/>
<dbReference type="RefSeq" id="XP_008881301.1">
    <property type="nucleotide sequence ID" value="XM_008883079.1"/>
</dbReference>
<evidence type="ECO:0000256" key="1">
    <source>
        <dbReference type="SAM" id="MobiDB-lite"/>
    </source>
</evidence>
<dbReference type="GeneID" id="20092152"/>
<dbReference type="EMBL" id="KI914123">
    <property type="protein sequence ID" value="ETV90068.1"/>
    <property type="molecule type" value="Genomic_DNA"/>
</dbReference>
<dbReference type="OrthoDB" id="68141at2759"/>
<feature type="region of interest" description="Disordered" evidence="1">
    <location>
        <begin position="86"/>
        <end position="116"/>
    </location>
</feature>
<evidence type="ECO:0000313" key="2">
    <source>
        <dbReference type="EMBL" id="ETV90068.1"/>
    </source>
</evidence>
<organism evidence="2">
    <name type="scientific">Aphanomyces invadans</name>
    <dbReference type="NCBI Taxonomy" id="157072"/>
    <lineage>
        <taxon>Eukaryota</taxon>
        <taxon>Sar</taxon>
        <taxon>Stramenopiles</taxon>
        <taxon>Oomycota</taxon>
        <taxon>Saprolegniomycetes</taxon>
        <taxon>Saprolegniales</taxon>
        <taxon>Verrucalvaceae</taxon>
        <taxon>Aphanomyces</taxon>
    </lineage>
</organism>
<name>A0A024T800_9STRA</name>
<dbReference type="SUPFAM" id="SSF58022">
    <property type="entry name" value="XRCC4, C-terminal oligomerization domain"/>
    <property type="match status" value="1"/>
</dbReference>
<proteinExistence type="predicted"/>
<dbReference type="InterPro" id="IPR014751">
    <property type="entry name" value="XRCC4-like_C"/>
</dbReference>
<dbReference type="Gene3D" id="1.20.5.370">
    <property type="match status" value="1"/>
</dbReference>
<reference evidence="2" key="1">
    <citation type="submission" date="2013-12" db="EMBL/GenBank/DDBJ databases">
        <title>The Genome Sequence of Aphanomyces invadans NJM9701.</title>
        <authorList>
            <consortium name="The Broad Institute Genomics Platform"/>
            <person name="Russ C."/>
            <person name="Tyler B."/>
            <person name="van West P."/>
            <person name="Dieguez-Uribeondo J."/>
            <person name="Young S.K."/>
            <person name="Zeng Q."/>
            <person name="Gargeya S."/>
            <person name="Fitzgerald M."/>
            <person name="Abouelleil A."/>
            <person name="Alvarado L."/>
            <person name="Chapman S.B."/>
            <person name="Gainer-Dewar J."/>
            <person name="Goldberg J."/>
            <person name="Griggs A."/>
            <person name="Gujja S."/>
            <person name="Hansen M."/>
            <person name="Howarth C."/>
            <person name="Imamovic A."/>
            <person name="Ireland A."/>
            <person name="Larimer J."/>
            <person name="McCowan C."/>
            <person name="Murphy C."/>
            <person name="Pearson M."/>
            <person name="Poon T.W."/>
            <person name="Priest M."/>
            <person name="Roberts A."/>
            <person name="Saif S."/>
            <person name="Shea T."/>
            <person name="Sykes S."/>
            <person name="Wortman J."/>
            <person name="Nusbaum C."/>
            <person name="Birren B."/>
        </authorList>
    </citation>
    <scope>NUCLEOTIDE SEQUENCE [LARGE SCALE GENOMIC DNA]</scope>
    <source>
        <strain evidence="2">NJM9701</strain>
    </source>
</reference>
<protein>
    <submittedName>
        <fullName evidence="2">Uncharacterized protein</fullName>
    </submittedName>
</protein>